<evidence type="ECO:0000313" key="7">
    <source>
        <dbReference type="EMBL" id="MBD3690225.1"/>
    </source>
</evidence>
<evidence type="ECO:0000256" key="3">
    <source>
        <dbReference type="ARBA" id="ARBA00022692"/>
    </source>
</evidence>
<keyword evidence="4 6" id="KW-1133">Transmembrane helix</keyword>
<feature type="transmembrane region" description="Helical" evidence="6">
    <location>
        <begin position="50"/>
        <end position="70"/>
    </location>
</feature>
<dbReference type="SUPFAM" id="SSF118215">
    <property type="entry name" value="Proton glutamate symport protein"/>
    <property type="match status" value="1"/>
</dbReference>
<gene>
    <name evidence="7" type="ORF">H8R10_08310</name>
</gene>
<dbReference type="GO" id="GO:0005295">
    <property type="term" value="F:neutral L-amino acid:sodium symporter activity"/>
    <property type="evidence" value="ECO:0007669"/>
    <property type="project" value="TreeGrafter"/>
</dbReference>
<evidence type="ECO:0000256" key="6">
    <source>
        <dbReference type="SAM" id="Phobius"/>
    </source>
</evidence>
<feature type="transmembrane region" description="Helical" evidence="6">
    <location>
        <begin position="179"/>
        <end position="199"/>
    </location>
</feature>
<feature type="transmembrane region" description="Helical" evidence="6">
    <location>
        <begin position="136"/>
        <end position="158"/>
    </location>
</feature>
<keyword evidence="8" id="KW-1185">Reference proteome</keyword>
<evidence type="ECO:0000256" key="5">
    <source>
        <dbReference type="ARBA" id="ARBA00023136"/>
    </source>
</evidence>
<dbReference type="GO" id="GO:0032329">
    <property type="term" value="P:serine transport"/>
    <property type="evidence" value="ECO:0007669"/>
    <property type="project" value="TreeGrafter"/>
</dbReference>
<name>A0A8I0G962_9ACTO</name>
<sequence length="414" mass="43183">MSVIRTLPPLMRTLLFWVIIAIIAGSLLGLVLPAWAIVPFATFNAVFGEFLSFCVPLIIVGLVAPALADLGAGAGKWLLITVGIAYGSTLFAGFATYGVCRAVFPSLLANEKVSELTEPTSAVASVLGDNFEIPPMFSVMSALVLSFVLGIAIAALNPRIIRRGFDEFRDIIMVLIKRAIVPCLPLYIFGSFLNMAYTGEIAQVISAMVKVIVVSIILTFALLIIQYVLAGLVAGCNPVRALGRMLRAYFTALGTSSSAATIPVTYECALANGVSRDIAGFTIPLCATIHLAGSMTKITAFSMAVLFMTGSSYDLGSYALFIVMLGITMVAAPGVPGGAITAAQGVLVGLLGFTDPMYSLMVALYIAIDSVGTATNVTGDGAIALVVNRLAAGSLGKERARSLEAADDILSGTD</sequence>
<feature type="transmembrane region" description="Helical" evidence="6">
    <location>
        <begin position="77"/>
        <end position="99"/>
    </location>
</feature>
<dbReference type="GO" id="GO:0005886">
    <property type="term" value="C:plasma membrane"/>
    <property type="evidence" value="ECO:0007669"/>
    <property type="project" value="TreeGrafter"/>
</dbReference>
<dbReference type="RefSeq" id="WP_191072335.1">
    <property type="nucleotide sequence ID" value="NZ_JACRUO010000003.1"/>
</dbReference>
<evidence type="ECO:0000256" key="2">
    <source>
        <dbReference type="ARBA" id="ARBA00022448"/>
    </source>
</evidence>
<dbReference type="PANTHER" id="PTHR42865">
    <property type="entry name" value="PROTON/GLUTAMATE-ASPARTATE SYMPORTER"/>
    <property type="match status" value="1"/>
</dbReference>
<dbReference type="Gene3D" id="1.10.3860.10">
    <property type="entry name" value="Sodium:dicarboxylate symporter"/>
    <property type="match status" value="1"/>
</dbReference>
<organism evidence="7 8">
    <name type="scientific">Nanchangia anserum</name>
    <dbReference type="NCBI Taxonomy" id="2692125"/>
    <lineage>
        <taxon>Bacteria</taxon>
        <taxon>Bacillati</taxon>
        <taxon>Actinomycetota</taxon>
        <taxon>Actinomycetes</taxon>
        <taxon>Actinomycetales</taxon>
        <taxon>Actinomycetaceae</taxon>
        <taxon>Nanchangia</taxon>
    </lineage>
</organism>
<keyword evidence="5 6" id="KW-0472">Membrane</keyword>
<keyword evidence="3 6" id="KW-0812">Transmembrane</keyword>
<keyword evidence="2" id="KW-0813">Transport</keyword>
<feature type="transmembrane region" description="Helical" evidence="6">
    <location>
        <begin position="318"/>
        <end position="340"/>
    </location>
</feature>
<comment type="caution">
    <text evidence="7">The sequence shown here is derived from an EMBL/GenBank/DDBJ whole genome shotgun (WGS) entry which is preliminary data.</text>
</comment>
<dbReference type="Proteomes" id="UP000627538">
    <property type="component" value="Unassembled WGS sequence"/>
</dbReference>
<comment type="subcellular location">
    <subcellularLocation>
        <location evidence="1">Membrane</location>
        <topology evidence="1">Multi-pass membrane protein</topology>
    </subcellularLocation>
</comment>
<dbReference type="InterPro" id="IPR036458">
    <property type="entry name" value="Na:dicarbo_symporter_sf"/>
</dbReference>
<feature type="transmembrane region" description="Helical" evidence="6">
    <location>
        <begin position="14"/>
        <end position="38"/>
    </location>
</feature>
<dbReference type="PANTHER" id="PTHR42865:SF8">
    <property type="entry name" value="SERINE_THREONINE TRANSPORTER SSTT"/>
    <property type="match status" value="1"/>
</dbReference>
<evidence type="ECO:0000256" key="4">
    <source>
        <dbReference type="ARBA" id="ARBA00022989"/>
    </source>
</evidence>
<evidence type="ECO:0000256" key="1">
    <source>
        <dbReference type="ARBA" id="ARBA00004141"/>
    </source>
</evidence>
<reference evidence="7 8" key="1">
    <citation type="submission" date="2020-08" db="EMBL/GenBank/DDBJ databases">
        <title>Winkia gen. nov., sp. nov., isolated from faeces of the Anser albifrons in China.</title>
        <authorList>
            <person name="Liu Q."/>
        </authorList>
    </citation>
    <scope>NUCLEOTIDE SEQUENCE [LARGE SCALE GENOMIC DNA]</scope>
    <source>
        <strain evidence="7 8">C62</strain>
    </source>
</reference>
<feature type="transmembrane region" description="Helical" evidence="6">
    <location>
        <begin position="278"/>
        <end position="306"/>
    </location>
</feature>
<feature type="transmembrane region" description="Helical" evidence="6">
    <location>
        <begin position="346"/>
        <end position="368"/>
    </location>
</feature>
<proteinExistence type="predicted"/>
<evidence type="ECO:0000313" key="8">
    <source>
        <dbReference type="Proteomes" id="UP000627538"/>
    </source>
</evidence>
<dbReference type="Pfam" id="PF00375">
    <property type="entry name" value="SDF"/>
    <property type="match status" value="1"/>
</dbReference>
<accession>A0A8I0G962</accession>
<feature type="transmembrane region" description="Helical" evidence="6">
    <location>
        <begin position="211"/>
        <end position="234"/>
    </location>
</feature>
<dbReference type="InterPro" id="IPR001991">
    <property type="entry name" value="Na-dicarboxylate_symporter"/>
</dbReference>
<dbReference type="EMBL" id="JACRUO010000003">
    <property type="protein sequence ID" value="MBD3690225.1"/>
    <property type="molecule type" value="Genomic_DNA"/>
</dbReference>
<protein>
    <submittedName>
        <fullName evidence="7">Dicarboxylate/amino acid:cation symporter</fullName>
    </submittedName>
</protein>
<dbReference type="AlphaFoldDB" id="A0A8I0G962"/>